<keyword evidence="1" id="KW-0812">Transmembrane</keyword>
<gene>
    <name evidence="2" type="ORF">ABU614_13380</name>
</gene>
<reference evidence="2" key="1">
    <citation type="submission" date="2024-06" db="EMBL/GenBank/DDBJ databases">
        <authorList>
            <person name="Li S."/>
        </authorList>
    </citation>
    <scope>NUCLEOTIDE SEQUENCE</scope>
    <source>
        <strain evidence="2">SR10</strain>
    </source>
</reference>
<feature type="transmembrane region" description="Helical" evidence="1">
    <location>
        <begin position="27"/>
        <end position="52"/>
    </location>
</feature>
<evidence type="ECO:0008006" key="3">
    <source>
        <dbReference type="Google" id="ProtNLM"/>
    </source>
</evidence>
<proteinExistence type="predicted"/>
<accession>A0AAU8MQ32</accession>
<name>A0AAU8MQ32_9GAMM</name>
<evidence type="ECO:0000313" key="2">
    <source>
        <dbReference type="EMBL" id="XCO73387.1"/>
    </source>
</evidence>
<protein>
    <recommendedName>
        <fullName evidence="3">DUF3592 domain-containing protein</fullName>
    </recommendedName>
</protein>
<dbReference type="RefSeq" id="WP_363796393.1">
    <property type="nucleotide sequence ID" value="NZ_CP159925.1"/>
</dbReference>
<keyword evidence="1" id="KW-0472">Membrane</keyword>
<evidence type="ECO:0000256" key="1">
    <source>
        <dbReference type="SAM" id="Phobius"/>
    </source>
</evidence>
<organism evidence="2">
    <name type="scientific">Lysobacter firmicutimachus</name>
    <dbReference type="NCBI Taxonomy" id="1792846"/>
    <lineage>
        <taxon>Bacteria</taxon>
        <taxon>Pseudomonadati</taxon>
        <taxon>Pseudomonadota</taxon>
        <taxon>Gammaproteobacteria</taxon>
        <taxon>Lysobacterales</taxon>
        <taxon>Lysobacteraceae</taxon>
        <taxon>Lysobacter</taxon>
    </lineage>
</organism>
<sequence>MDPSPAADDERAPLDPREREYLRSKQILRWPASVFFSMPLASLACFVPGFVFEPEMRQWWVFAMVGAATLFLFVFALSIYYDEMALREDVAAGVKLWREGRIDGVMIRDDGETWPPIYRLYIAIDGSAPDGGSIDANASDGEGSQPLLGFSVPAGCYDAVGPGDRVRIAYSPKSLRLLNLIAGDYRYVAVDRQYDPPPPRP</sequence>
<feature type="transmembrane region" description="Helical" evidence="1">
    <location>
        <begin position="58"/>
        <end position="81"/>
    </location>
</feature>
<keyword evidence="1" id="KW-1133">Transmembrane helix</keyword>
<dbReference type="EMBL" id="CP159925">
    <property type="protein sequence ID" value="XCO73387.1"/>
    <property type="molecule type" value="Genomic_DNA"/>
</dbReference>
<dbReference type="AlphaFoldDB" id="A0AAU8MQ32"/>